<organism evidence="2 3">
    <name type="scientific">Croceicoccus mobilis</name>
    <dbReference type="NCBI Taxonomy" id="1703339"/>
    <lineage>
        <taxon>Bacteria</taxon>
        <taxon>Pseudomonadati</taxon>
        <taxon>Pseudomonadota</taxon>
        <taxon>Alphaproteobacteria</taxon>
        <taxon>Sphingomonadales</taxon>
        <taxon>Erythrobacteraceae</taxon>
        <taxon>Croceicoccus</taxon>
    </lineage>
</organism>
<dbReference type="RefSeq" id="WP_066777142.1">
    <property type="nucleotide sequence ID" value="NZ_BMIP01000005.1"/>
</dbReference>
<dbReference type="InterPro" id="IPR039448">
    <property type="entry name" value="Beta_helix"/>
</dbReference>
<dbReference type="Gene3D" id="2.160.20.10">
    <property type="entry name" value="Single-stranded right-handed beta-helix, Pectin lyase-like"/>
    <property type="match status" value="1"/>
</dbReference>
<dbReference type="InterPro" id="IPR011050">
    <property type="entry name" value="Pectin_lyase_fold/virulence"/>
</dbReference>
<dbReference type="Pfam" id="PF13229">
    <property type="entry name" value="Beta_helix"/>
    <property type="match status" value="1"/>
</dbReference>
<dbReference type="InterPro" id="IPR006626">
    <property type="entry name" value="PbH1"/>
</dbReference>
<dbReference type="AlphaFoldDB" id="A0A916Z359"/>
<gene>
    <name evidence="2" type="ORF">GCM10010990_24320</name>
</gene>
<dbReference type="Proteomes" id="UP000612349">
    <property type="component" value="Unassembled WGS sequence"/>
</dbReference>
<keyword evidence="3" id="KW-1185">Reference proteome</keyword>
<dbReference type="OrthoDB" id="7524030at2"/>
<feature type="domain" description="Right handed beta helix" evidence="1">
    <location>
        <begin position="458"/>
        <end position="571"/>
    </location>
</feature>
<dbReference type="SMART" id="SM00710">
    <property type="entry name" value="PbH1"/>
    <property type="match status" value="4"/>
</dbReference>
<evidence type="ECO:0000259" key="1">
    <source>
        <dbReference type="Pfam" id="PF13229"/>
    </source>
</evidence>
<dbReference type="SUPFAM" id="SSF51126">
    <property type="entry name" value="Pectin lyase-like"/>
    <property type="match status" value="1"/>
</dbReference>
<evidence type="ECO:0000313" key="2">
    <source>
        <dbReference type="EMBL" id="GGD73838.1"/>
    </source>
</evidence>
<protein>
    <recommendedName>
        <fullName evidence="1">Right handed beta helix domain-containing protein</fullName>
    </recommendedName>
</protein>
<proteinExistence type="predicted"/>
<name>A0A916Z359_9SPHN</name>
<reference evidence="2" key="2">
    <citation type="submission" date="2020-09" db="EMBL/GenBank/DDBJ databases">
        <authorList>
            <person name="Sun Q."/>
            <person name="Zhou Y."/>
        </authorList>
    </citation>
    <scope>NUCLEOTIDE SEQUENCE</scope>
    <source>
        <strain evidence="2">CGMCC 1.15360</strain>
    </source>
</reference>
<comment type="caution">
    <text evidence="2">The sequence shown here is derived from an EMBL/GenBank/DDBJ whole genome shotgun (WGS) entry which is preliminary data.</text>
</comment>
<dbReference type="EMBL" id="BMIP01000005">
    <property type="protein sequence ID" value="GGD73838.1"/>
    <property type="molecule type" value="Genomic_DNA"/>
</dbReference>
<reference evidence="2" key="1">
    <citation type="journal article" date="2014" name="Int. J. Syst. Evol. Microbiol.">
        <title>Complete genome sequence of Corynebacterium casei LMG S-19264T (=DSM 44701T), isolated from a smear-ripened cheese.</title>
        <authorList>
            <consortium name="US DOE Joint Genome Institute (JGI-PGF)"/>
            <person name="Walter F."/>
            <person name="Albersmeier A."/>
            <person name="Kalinowski J."/>
            <person name="Ruckert C."/>
        </authorList>
    </citation>
    <scope>NUCLEOTIDE SEQUENCE</scope>
    <source>
        <strain evidence="2">CGMCC 1.15360</strain>
    </source>
</reference>
<sequence>MTVAAKTPRVEYQENGVTKVFAVGFRFDATSLRARRYFADGSVAELVRGVDFTQSGGETDDGGVLSVTAPAATGTKLRIWRETEKAQTANYTATDDFPAETHEAALDRDMMIAQEQEVARSDLAARAILMPEGEGGLSLGKATDRRLRLLGFTDDGDPAALGAAAVVDILRAQLTAIAKGDPGGNVESVGLFAALEGKAIPAGTDRVRSAGYGAIGVGMAEYVADASLDAAYAAAHPLSCFTAEDGRFFRLDVSRGVLLTQLGAVIDDAVATAANDAAMVEALAISDVVIFPIGTVHFDDAIVVPSGKSLVGLDRKRSKISNVNADTGLFETPAIAGGSEFTSWHTDILFANFTIANAAVQEATAIALHNVRRLVVRDIDCTNYSLLSIKHGAQLNGIYDHTTGVSGDEGVGVDPAVTAGFSSAENADDLSCDIVLAGCLHDSGRYNGTLARLEFAQRVTITGNVCRGGKVSWWGGGGPVSEGGEPWMRRRVRNVAITGNYFDYVNGAVYGNNGDGITVTGNTAKNITDTCYDMEGCFNCTIVGNHVQDAGNFCLSIFYAAKNIVFSGNSCVQTLEARNVGFEDGEVGYSASRSPTSLSAGTASRVRMTIAGHRMMTGQKIWIPAASATGSLAAMGDICWSITKIDADNFELDGSEAYGAVVGSGAIASFYFRRGWTFFAANTAGFATGDDAHTVLVADNAFEYRTAEDLGILAADQDIRSFTLRSNYMRNVRIDLTGSSAKHIVDGNTLDFTNAAYAGDHLLRAMGTIKDNHLVILAAQPAGTAAIVGYEFASGGNWNRCQGNQISFGGTGSVETELAIYARQGSSHTADTHYLVKDNVLVDGTFADLSSNRGAARVRFEGNSRFRLNRISESWPDADGEQSEIGGIVHGTILFSNAPAASGYMGLIATNDGWATEQQWVSGADYAAGAVVYNGAEVYMTVTGGTAGASAPVHPSGTVSDGTVDWIWIAKKVVWKGVGQIAA</sequence>
<evidence type="ECO:0000313" key="3">
    <source>
        <dbReference type="Proteomes" id="UP000612349"/>
    </source>
</evidence>
<dbReference type="InterPro" id="IPR012334">
    <property type="entry name" value="Pectin_lyas_fold"/>
</dbReference>
<accession>A0A916Z359</accession>